<accession>A0A645EFJ3</accession>
<gene>
    <name evidence="1" type="ORF">SDC9_148023</name>
</gene>
<dbReference type="AlphaFoldDB" id="A0A645EFJ3"/>
<reference evidence="1" key="1">
    <citation type="submission" date="2019-08" db="EMBL/GenBank/DDBJ databases">
        <authorList>
            <person name="Kucharzyk K."/>
            <person name="Murdoch R.W."/>
            <person name="Higgins S."/>
            <person name="Loffler F."/>
        </authorList>
    </citation>
    <scope>NUCLEOTIDE SEQUENCE</scope>
</reference>
<protein>
    <submittedName>
        <fullName evidence="1">Uncharacterized protein</fullName>
    </submittedName>
</protein>
<dbReference type="EMBL" id="VSSQ01046855">
    <property type="protein sequence ID" value="MPN00825.1"/>
    <property type="molecule type" value="Genomic_DNA"/>
</dbReference>
<name>A0A645EFJ3_9ZZZZ</name>
<evidence type="ECO:0000313" key="1">
    <source>
        <dbReference type="EMBL" id="MPN00825.1"/>
    </source>
</evidence>
<proteinExistence type="predicted"/>
<organism evidence="1">
    <name type="scientific">bioreactor metagenome</name>
    <dbReference type="NCBI Taxonomy" id="1076179"/>
    <lineage>
        <taxon>unclassified sequences</taxon>
        <taxon>metagenomes</taxon>
        <taxon>ecological metagenomes</taxon>
    </lineage>
</organism>
<comment type="caution">
    <text evidence="1">The sequence shown here is derived from an EMBL/GenBank/DDBJ whole genome shotgun (WGS) entry which is preliminary data.</text>
</comment>
<sequence>MLGVFCAGFRPLFRVNSSCYKARQEAERFALWFESQLTKGRLERTSCIIRLLPGDRPVDQIRITWDTGEREIYDAHGRAWFQMGGFNRAPLYSPYWHTISPAFVLDVSTRPQQGEKVCKVIVSPHCFVSIEEKR</sequence>